<accession>A0AA46PUI0</accession>
<dbReference type="Proteomes" id="UP001163104">
    <property type="component" value="Chromosome"/>
</dbReference>
<reference evidence="2" key="1">
    <citation type="submission" date="2022-10" db="EMBL/GenBank/DDBJ databases">
        <title>Mechanism of multi-heavy metal repair in Cytobacillus Firmus M7.</title>
        <authorList>
            <person name="Li X."/>
            <person name="Yu C."/>
        </authorList>
    </citation>
    <scope>NUCLEOTIDE SEQUENCE</scope>
    <source>
        <strain evidence="2">M7</strain>
    </source>
</reference>
<protein>
    <submittedName>
        <fullName evidence="2">Uncharacterized protein</fullName>
    </submittedName>
</protein>
<sequence length="54" mass="5911">MNALAWGIMIMVFMYTAGFALKLWQNKNKAGSIAVFILALAIAVTPFFSVLNSD</sequence>
<name>A0AA46PUI0_CYTFI</name>
<feature type="transmembrane region" description="Helical" evidence="1">
    <location>
        <begin position="31"/>
        <end position="51"/>
    </location>
</feature>
<keyword evidence="1" id="KW-0472">Membrane</keyword>
<evidence type="ECO:0000256" key="1">
    <source>
        <dbReference type="SAM" id="Phobius"/>
    </source>
</evidence>
<keyword evidence="1" id="KW-1133">Transmembrane helix</keyword>
<evidence type="ECO:0000313" key="3">
    <source>
        <dbReference type="Proteomes" id="UP001163104"/>
    </source>
</evidence>
<proteinExistence type="predicted"/>
<gene>
    <name evidence="2" type="ORF">OD459_10160</name>
</gene>
<dbReference type="AlphaFoldDB" id="A0AA46PUI0"/>
<feature type="transmembrane region" description="Helical" evidence="1">
    <location>
        <begin position="6"/>
        <end position="24"/>
    </location>
</feature>
<dbReference type="EMBL" id="CP107027">
    <property type="protein sequence ID" value="UYG97347.1"/>
    <property type="molecule type" value="Genomic_DNA"/>
</dbReference>
<organism evidence="2 3">
    <name type="scientific">Cytobacillus firmus</name>
    <name type="common">Bacillus firmus</name>
    <dbReference type="NCBI Taxonomy" id="1399"/>
    <lineage>
        <taxon>Bacteria</taxon>
        <taxon>Bacillati</taxon>
        <taxon>Bacillota</taxon>
        <taxon>Bacilli</taxon>
        <taxon>Bacillales</taxon>
        <taxon>Bacillaceae</taxon>
        <taxon>Cytobacillus</taxon>
    </lineage>
</organism>
<keyword evidence="1" id="KW-0812">Transmembrane</keyword>
<evidence type="ECO:0000313" key="2">
    <source>
        <dbReference type="EMBL" id="UYG97347.1"/>
    </source>
</evidence>
<dbReference type="RefSeq" id="WP_156185141.1">
    <property type="nucleotide sequence ID" value="NZ_CP107027.1"/>
</dbReference>